<accession>A0A2R8A7K9</accession>
<dbReference type="RefSeq" id="WP_162844850.1">
    <property type="nucleotide sequence ID" value="NZ_OMKW01000001.1"/>
</dbReference>
<keyword evidence="5" id="KW-1185">Reference proteome</keyword>
<dbReference type="InterPro" id="IPR016208">
    <property type="entry name" value="Ald_Oxase/xanthine_DH-like"/>
</dbReference>
<protein>
    <submittedName>
        <fullName evidence="4">Carbon monoxide dehydrogenase large chain</fullName>
        <ecNumber evidence="4">1.2.5.3</ecNumber>
    </submittedName>
</protein>
<dbReference type="Pfam" id="PF20256">
    <property type="entry name" value="MoCoBD_2"/>
    <property type="match status" value="1"/>
</dbReference>
<dbReference type="InterPro" id="IPR008274">
    <property type="entry name" value="AldOxase/xan_DH_MoCoBD1"/>
</dbReference>
<dbReference type="PANTHER" id="PTHR11908">
    <property type="entry name" value="XANTHINE DEHYDROGENASE"/>
    <property type="match status" value="1"/>
</dbReference>
<proteinExistence type="predicted"/>
<dbReference type="Pfam" id="PF01315">
    <property type="entry name" value="Ald_Xan_dh_C"/>
    <property type="match status" value="1"/>
</dbReference>
<dbReference type="InterPro" id="IPR000674">
    <property type="entry name" value="Ald_Oxase/Xan_DH_a/b"/>
</dbReference>
<dbReference type="SUPFAM" id="SSF56003">
    <property type="entry name" value="Molybdenum cofactor-binding domain"/>
    <property type="match status" value="1"/>
</dbReference>
<name>A0A2R8A7K9_9RHOB</name>
<reference evidence="4 5" key="1">
    <citation type="submission" date="2018-03" db="EMBL/GenBank/DDBJ databases">
        <authorList>
            <person name="Keele B.F."/>
        </authorList>
    </citation>
    <scope>NUCLEOTIDE SEQUENCE [LARGE SCALE GENOMIC DNA]</scope>
    <source>
        <strain evidence="4 5">CeCT 8812</strain>
    </source>
</reference>
<dbReference type="InterPro" id="IPR046867">
    <property type="entry name" value="AldOxase/xan_DH_MoCoBD2"/>
</dbReference>
<evidence type="ECO:0000256" key="1">
    <source>
        <dbReference type="ARBA" id="ARBA00022505"/>
    </source>
</evidence>
<dbReference type="InterPro" id="IPR037165">
    <property type="entry name" value="AldOxase/xan_DH_Mopterin-bd_sf"/>
</dbReference>
<evidence type="ECO:0000313" key="5">
    <source>
        <dbReference type="Proteomes" id="UP000244932"/>
    </source>
</evidence>
<dbReference type="Gene3D" id="3.90.1170.50">
    <property type="entry name" value="Aldehyde oxidase/xanthine dehydrogenase, a/b hammerhead"/>
    <property type="match status" value="1"/>
</dbReference>
<keyword evidence="1" id="KW-0500">Molybdenum</keyword>
<dbReference type="SUPFAM" id="SSF54665">
    <property type="entry name" value="CO dehydrogenase molybdoprotein N-domain-like"/>
    <property type="match status" value="1"/>
</dbReference>
<dbReference type="AlphaFoldDB" id="A0A2R8A7K9"/>
<dbReference type="InterPro" id="IPR036856">
    <property type="entry name" value="Ald_Oxase/Xan_DH_a/b_sf"/>
</dbReference>
<dbReference type="Pfam" id="PF02738">
    <property type="entry name" value="MoCoBD_1"/>
    <property type="match status" value="1"/>
</dbReference>
<dbReference type="GO" id="GO:0005506">
    <property type="term" value="F:iron ion binding"/>
    <property type="evidence" value="ECO:0007669"/>
    <property type="project" value="InterPro"/>
</dbReference>
<dbReference type="SMART" id="SM01008">
    <property type="entry name" value="Ald_Xan_dh_C"/>
    <property type="match status" value="1"/>
</dbReference>
<organism evidence="4 5">
    <name type="scientific">Pontivivens insulae</name>
    <dbReference type="NCBI Taxonomy" id="1639689"/>
    <lineage>
        <taxon>Bacteria</taxon>
        <taxon>Pseudomonadati</taxon>
        <taxon>Pseudomonadota</taxon>
        <taxon>Alphaproteobacteria</taxon>
        <taxon>Rhodobacterales</taxon>
        <taxon>Paracoccaceae</taxon>
        <taxon>Pontivivens</taxon>
    </lineage>
</organism>
<dbReference type="Proteomes" id="UP000244932">
    <property type="component" value="Unassembled WGS sequence"/>
</dbReference>
<dbReference type="Gene3D" id="3.30.365.10">
    <property type="entry name" value="Aldehyde oxidase/xanthine dehydrogenase, molybdopterin binding domain"/>
    <property type="match status" value="4"/>
</dbReference>
<feature type="domain" description="Aldehyde oxidase/xanthine dehydrogenase a/b hammerhead" evidence="3">
    <location>
        <begin position="19"/>
        <end position="138"/>
    </location>
</feature>
<evidence type="ECO:0000256" key="2">
    <source>
        <dbReference type="ARBA" id="ARBA00023002"/>
    </source>
</evidence>
<keyword evidence="2 4" id="KW-0560">Oxidoreductase</keyword>
<dbReference type="EMBL" id="OMKW01000001">
    <property type="protein sequence ID" value="SPF28010.1"/>
    <property type="molecule type" value="Genomic_DNA"/>
</dbReference>
<evidence type="ECO:0000259" key="3">
    <source>
        <dbReference type="SMART" id="SM01008"/>
    </source>
</evidence>
<evidence type="ECO:0000313" key="4">
    <source>
        <dbReference type="EMBL" id="SPF28010.1"/>
    </source>
</evidence>
<dbReference type="EC" id="1.2.5.3" evidence="4"/>
<sequence>MKFGVGQSVKRIEDPRFLRGEGAYVDDLEAPDALVLHVLRSDIAHGLIQKIDVSRARGMPGVHRIYTDEDLSDRLNAIDAQLPLIQADGSTAPAVAQPHLAHGKVRYVGEPLVAIIADNLNAAMDAAECIEVETDTLDTALKPAVDQPQLHDHLQTNKVFTWDVGDLAATQHAFAEAAHCVALHVVNQRLAIHPVETRGILAIPDGDGWSVWLGNQGVHAAQSDLSRDLQVAPEHIRVHAPDVGGGFGMKLMDHPEYAMALIAAQDLGRPVRWTGTRSESFLSDMQGRDVQTHAEAAFSAEGRLTGLRWRSTADLGAYVPGYGAAVPTLFSGHLIGGLYDVAHVHHVVEGFVTNKAPVDAYRGAGKPEILHVMERLMDEGARATGLDPVEIRLRNLIRPEQIPYETAGGIPFDALDAPAILRQAADLADVAGFGARKSAAPRGLGISCYYERTGGGPTERAKIDISRDGKIRAVVGTQSSGQGHDTAWAQIIAEELGVPFDTIELQAPSTDLLEAGGGTGGSRSAVQAGRSFLRASADAIAQALPNAAEMLEVAATDITFDKTKGAFTIVGTDRSIAFLDVVEAMDGLTAQGGTDDKVQTTPNGCHIAEVSLDVETGQITLERYTVVDDFGRVINPMLVEGQVHGGVTQGIGQVLCEAMIWDEDGQPLSGSLMDYALPRAADLPFFEVAFVEHPTPSNPMGLKGCGEAGSVAAVPAVANAVMDVLATFGVRELAPPYTPGRVWAALSAAKG</sequence>
<gene>
    <name evidence="4" type="primary">cutL_1</name>
    <name evidence="4" type="ORF">POI8812_00307</name>
</gene>
<dbReference type="GO" id="GO:0008805">
    <property type="term" value="F:carbon-monoxide oxygenase activity"/>
    <property type="evidence" value="ECO:0007669"/>
    <property type="project" value="UniProtKB-EC"/>
</dbReference>
<dbReference type="PANTHER" id="PTHR11908:SF132">
    <property type="entry name" value="ALDEHYDE OXIDASE 1-RELATED"/>
    <property type="match status" value="1"/>
</dbReference>